<comment type="caution">
    <text evidence="10">The sequence shown here is derived from an EMBL/GenBank/DDBJ whole genome shotgun (WGS) entry which is preliminary data.</text>
</comment>
<keyword evidence="2 8" id="KW-0808">Transferase</keyword>
<evidence type="ECO:0000256" key="5">
    <source>
        <dbReference type="ARBA" id="ARBA00022777"/>
    </source>
</evidence>
<dbReference type="RefSeq" id="WP_259095727.1">
    <property type="nucleotide sequence ID" value="NZ_CP130454.1"/>
</dbReference>
<sequence length="204" mass="22903">MRGLFVTFEGVEGSGKTTVANLVAEILRQKGLTVTVTAEPGATSVGSHIRQLLATVDERTAWTETFLFLADRTEHVAKVIKPALERGEIVLCDRFTDSTIAYQGFGLGLPLEWLMQLNNIATNGLVPDLTLLLDIDPEAGLKRSPRETVFERRSLDFHQRVRWGYLWLAKQEPHRVKVIDASQPLEAVLTQSLRLVEEALARWR</sequence>
<keyword evidence="3 8" id="KW-0545">Nucleotide biosynthesis</keyword>
<comment type="catalytic activity">
    <reaction evidence="7 8">
        <text>dTMP + ATP = dTDP + ADP</text>
        <dbReference type="Rhea" id="RHEA:13517"/>
        <dbReference type="ChEBI" id="CHEBI:30616"/>
        <dbReference type="ChEBI" id="CHEBI:58369"/>
        <dbReference type="ChEBI" id="CHEBI:63528"/>
        <dbReference type="ChEBI" id="CHEBI:456216"/>
        <dbReference type="EC" id="2.7.4.9"/>
    </reaction>
</comment>
<keyword evidence="4 8" id="KW-0547">Nucleotide-binding</keyword>
<dbReference type="GO" id="GO:0004798">
    <property type="term" value="F:dTMP kinase activity"/>
    <property type="evidence" value="ECO:0007669"/>
    <property type="project" value="UniProtKB-EC"/>
</dbReference>
<comment type="similarity">
    <text evidence="1 8">Belongs to the thymidylate kinase family.</text>
</comment>
<keyword evidence="5 8" id="KW-0418">Kinase</keyword>
<organism evidence="10 11">
    <name type="scientific">Candidatus Fervidibacter sacchari</name>
    <dbReference type="NCBI Taxonomy" id="1448929"/>
    <lineage>
        <taxon>Bacteria</taxon>
        <taxon>Candidatus Fervidibacterota</taxon>
        <taxon>Candidatus Fervidibacter</taxon>
    </lineage>
</organism>
<dbReference type="HAMAP" id="MF_00165">
    <property type="entry name" value="Thymidylate_kinase"/>
    <property type="match status" value="1"/>
</dbReference>
<keyword evidence="6 8" id="KW-0067">ATP-binding</keyword>
<gene>
    <name evidence="8" type="primary">tmk</name>
    <name evidence="10" type="ORF">M2350_001781</name>
</gene>
<dbReference type="EC" id="2.7.4.9" evidence="8"/>
<keyword evidence="11" id="KW-1185">Reference proteome</keyword>
<dbReference type="PROSITE" id="PS01331">
    <property type="entry name" value="THYMIDYLATE_KINASE"/>
    <property type="match status" value="1"/>
</dbReference>
<dbReference type="CDD" id="cd01672">
    <property type="entry name" value="TMPK"/>
    <property type="match status" value="1"/>
</dbReference>
<dbReference type="InterPro" id="IPR018094">
    <property type="entry name" value="Thymidylate_kinase"/>
</dbReference>
<name>A0ABT2EN35_9BACT</name>
<dbReference type="InterPro" id="IPR018095">
    <property type="entry name" value="Thymidylate_kin_CS"/>
</dbReference>
<dbReference type="Pfam" id="PF02223">
    <property type="entry name" value="Thymidylate_kin"/>
    <property type="match status" value="1"/>
</dbReference>
<feature type="binding site" evidence="8">
    <location>
        <begin position="10"/>
        <end position="17"/>
    </location>
    <ligand>
        <name>ATP</name>
        <dbReference type="ChEBI" id="CHEBI:30616"/>
    </ligand>
</feature>
<accession>A0ABT2EN35</accession>
<proteinExistence type="inferred from homology"/>
<dbReference type="EMBL" id="JANUCP010000003">
    <property type="protein sequence ID" value="MCS3919368.1"/>
    <property type="molecule type" value="Genomic_DNA"/>
</dbReference>
<dbReference type="Gene3D" id="3.40.50.300">
    <property type="entry name" value="P-loop containing nucleotide triphosphate hydrolases"/>
    <property type="match status" value="1"/>
</dbReference>
<dbReference type="NCBIfam" id="TIGR00041">
    <property type="entry name" value="DTMP_kinase"/>
    <property type="match status" value="1"/>
</dbReference>
<dbReference type="Proteomes" id="UP001204798">
    <property type="component" value="Unassembled WGS sequence"/>
</dbReference>
<evidence type="ECO:0000256" key="2">
    <source>
        <dbReference type="ARBA" id="ARBA00022679"/>
    </source>
</evidence>
<evidence type="ECO:0000256" key="6">
    <source>
        <dbReference type="ARBA" id="ARBA00022840"/>
    </source>
</evidence>
<evidence type="ECO:0000256" key="8">
    <source>
        <dbReference type="HAMAP-Rule" id="MF_00165"/>
    </source>
</evidence>
<evidence type="ECO:0000256" key="1">
    <source>
        <dbReference type="ARBA" id="ARBA00009776"/>
    </source>
</evidence>
<comment type="function">
    <text evidence="8">Phosphorylation of dTMP to form dTDP in both de novo and salvage pathways of dTTP synthesis.</text>
</comment>
<dbReference type="InterPro" id="IPR039430">
    <property type="entry name" value="Thymidylate_kin-like_dom"/>
</dbReference>
<protein>
    <recommendedName>
        <fullName evidence="8">Thymidylate kinase</fullName>
        <ecNumber evidence="8">2.7.4.9</ecNumber>
    </recommendedName>
    <alternativeName>
        <fullName evidence="8">dTMP kinase</fullName>
    </alternativeName>
</protein>
<evidence type="ECO:0000256" key="3">
    <source>
        <dbReference type="ARBA" id="ARBA00022727"/>
    </source>
</evidence>
<dbReference type="PANTHER" id="PTHR10344">
    <property type="entry name" value="THYMIDYLATE KINASE"/>
    <property type="match status" value="1"/>
</dbReference>
<dbReference type="InterPro" id="IPR027417">
    <property type="entry name" value="P-loop_NTPase"/>
</dbReference>
<dbReference type="PANTHER" id="PTHR10344:SF4">
    <property type="entry name" value="UMP-CMP KINASE 2, MITOCHONDRIAL"/>
    <property type="match status" value="1"/>
</dbReference>
<evidence type="ECO:0000259" key="9">
    <source>
        <dbReference type="Pfam" id="PF02223"/>
    </source>
</evidence>
<evidence type="ECO:0000256" key="4">
    <source>
        <dbReference type="ARBA" id="ARBA00022741"/>
    </source>
</evidence>
<reference evidence="10 11" key="1">
    <citation type="submission" date="2022-08" db="EMBL/GenBank/DDBJ databases">
        <title>Bacterial and archaeal communities from various locations to study Microbial Dark Matter (Phase II).</title>
        <authorList>
            <person name="Stepanauskas R."/>
        </authorList>
    </citation>
    <scope>NUCLEOTIDE SEQUENCE [LARGE SCALE GENOMIC DNA]</scope>
    <source>
        <strain evidence="10 11">PD1</strain>
    </source>
</reference>
<evidence type="ECO:0000313" key="11">
    <source>
        <dbReference type="Proteomes" id="UP001204798"/>
    </source>
</evidence>
<dbReference type="SUPFAM" id="SSF52540">
    <property type="entry name" value="P-loop containing nucleoside triphosphate hydrolases"/>
    <property type="match status" value="1"/>
</dbReference>
<feature type="domain" description="Thymidylate kinase-like" evidence="9">
    <location>
        <begin position="8"/>
        <end position="189"/>
    </location>
</feature>
<evidence type="ECO:0000313" key="10">
    <source>
        <dbReference type="EMBL" id="MCS3919368.1"/>
    </source>
</evidence>
<evidence type="ECO:0000256" key="7">
    <source>
        <dbReference type="ARBA" id="ARBA00048743"/>
    </source>
</evidence>